<evidence type="ECO:0000313" key="1">
    <source>
        <dbReference type="EMBL" id="GAA4431864.1"/>
    </source>
</evidence>
<organism evidence="1 2">
    <name type="scientific">Georgenia halophila</name>
    <dbReference type="NCBI Taxonomy" id="620889"/>
    <lineage>
        <taxon>Bacteria</taxon>
        <taxon>Bacillati</taxon>
        <taxon>Actinomycetota</taxon>
        <taxon>Actinomycetes</taxon>
        <taxon>Micrococcales</taxon>
        <taxon>Bogoriellaceae</taxon>
        <taxon>Georgenia</taxon>
    </lineage>
</organism>
<proteinExistence type="predicted"/>
<dbReference type="InterPro" id="IPR028212">
    <property type="entry name" value="GHL6"/>
</dbReference>
<dbReference type="SUPFAM" id="SSF51445">
    <property type="entry name" value="(Trans)glycosidases"/>
    <property type="match status" value="1"/>
</dbReference>
<dbReference type="CDD" id="cd03143">
    <property type="entry name" value="A4_beta-galactosidase_middle_domain"/>
    <property type="match status" value="1"/>
</dbReference>
<dbReference type="EMBL" id="BAABGN010000013">
    <property type="protein sequence ID" value="GAA4431864.1"/>
    <property type="molecule type" value="Genomic_DNA"/>
</dbReference>
<reference evidence="2" key="1">
    <citation type="journal article" date="2019" name="Int. J. Syst. Evol. Microbiol.">
        <title>The Global Catalogue of Microorganisms (GCM) 10K type strain sequencing project: providing services to taxonomists for standard genome sequencing and annotation.</title>
        <authorList>
            <consortium name="The Broad Institute Genomics Platform"/>
            <consortium name="The Broad Institute Genome Sequencing Center for Infectious Disease"/>
            <person name="Wu L."/>
            <person name="Ma J."/>
        </authorList>
    </citation>
    <scope>NUCLEOTIDE SEQUENCE [LARGE SCALE GENOMIC DNA]</scope>
    <source>
        <strain evidence="2">JCM 17810</strain>
    </source>
</reference>
<dbReference type="Proteomes" id="UP001500622">
    <property type="component" value="Unassembled WGS sequence"/>
</dbReference>
<sequence>MTSAGPLWWQEPFQMFQTNLREIDASLGVERVLDHIEEFGANAWLLNVGGIIANYPSELSAQTPNPALDERAGGDLVGDAVRAAHARGVRLLARMDFSKVDRRRAEQHPEWCFVSPTGSRQVYNGLTSVCPSAPYYQQQSFAVVEEVLDRYDVDGFFFNWASYNEVDYSGTYWGVCHCQACARAFTAWSTRSGRVGRALPAGPEHPDYPEWQEFAAGTIADLGARMRDLIAARRPEAPLIMGDTSDIVFHEANNQVGRPLWHYRTAEQVSAAKTFRPRKPVLTNAVSFVDMPYRWAGEEPHHMAQHLVQAIARGANPSTYIMGTPDVGRYECLDVAARITRHHRDHRDVYSGLVPAARTLLARPDPLKRGDHRLRTAEFQGLYVALQERHVPFDVLPEHRLAHPDGTAEDRQADVERLGRYAVVVLPDLGPLAPAARDVLDSFTADGGTVVATGSTSFDGDSAQLAGSPAAGRLAVLDTVEATRSMHLRPETADGFPVPVIGAYHVVEPADGADRHMAAMSRAPYGPPEKCYGHLELDHPGYLVGHHGPGTVAVVPWTVGHGYREVGLSAHRDLIVDLLLRVAPSPVAARTDLPDQVDVIAGRSAAGEVVHLINMSGAAPQRFGAPLPIHGARLWLPWLRDGSRVRALVTGVDLPVTGGPDGPTVELPTLELFEVLVVEDGS</sequence>
<dbReference type="RefSeq" id="WP_345218243.1">
    <property type="nucleotide sequence ID" value="NZ_BAABGN010000013.1"/>
</dbReference>
<dbReference type="Pfam" id="PF14871">
    <property type="entry name" value="GHL6"/>
    <property type="match status" value="1"/>
</dbReference>
<dbReference type="InterPro" id="IPR029062">
    <property type="entry name" value="Class_I_gatase-like"/>
</dbReference>
<evidence type="ECO:0000313" key="2">
    <source>
        <dbReference type="Proteomes" id="UP001500622"/>
    </source>
</evidence>
<dbReference type="InterPro" id="IPR017853">
    <property type="entry name" value="GH"/>
</dbReference>
<name>A0ABP8LMZ1_9MICO</name>
<keyword evidence="2" id="KW-1185">Reference proteome</keyword>
<gene>
    <name evidence="1" type="ORF">GCM10023169_36880</name>
</gene>
<accession>A0ABP8LMZ1</accession>
<dbReference type="Gene3D" id="3.40.50.880">
    <property type="match status" value="1"/>
</dbReference>
<comment type="caution">
    <text evidence="1">The sequence shown here is derived from an EMBL/GenBank/DDBJ whole genome shotgun (WGS) entry which is preliminary data.</text>
</comment>
<protein>
    <submittedName>
        <fullName evidence="1">Family 10 glycosylhydrolase</fullName>
    </submittedName>
</protein>
<dbReference type="Gene3D" id="3.20.20.80">
    <property type="entry name" value="Glycosidases"/>
    <property type="match status" value="1"/>
</dbReference>
<dbReference type="SUPFAM" id="SSF52317">
    <property type="entry name" value="Class I glutamine amidotransferase-like"/>
    <property type="match status" value="1"/>
</dbReference>